<keyword evidence="12" id="KW-0067">ATP-binding</keyword>
<dbReference type="OrthoDB" id="18797at2759"/>
<feature type="coiled-coil region" evidence="19">
    <location>
        <begin position="214"/>
        <end position="304"/>
    </location>
</feature>
<evidence type="ECO:0000256" key="2">
    <source>
        <dbReference type="ARBA" id="ARBA00004123"/>
    </source>
</evidence>
<dbReference type="GO" id="GO:0046872">
    <property type="term" value="F:metal ion binding"/>
    <property type="evidence" value="ECO:0007669"/>
    <property type="project" value="UniProtKB-KW"/>
</dbReference>
<keyword evidence="15" id="KW-0234">DNA repair</keyword>
<evidence type="ECO:0000256" key="17">
    <source>
        <dbReference type="ARBA" id="ARBA00023254"/>
    </source>
</evidence>
<evidence type="ECO:0000256" key="3">
    <source>
        <dbReference type="ARBA" id="ARBA00004286"/>
    </source>
</evidence>
<gene>
    <name evidence="22" type="ORF">CEUTPL_LOCUS11205</name>
</gene>
<evidence type="ECO:0000256" key="15">
    <source>
        <dbReference type="ARBA" id="ARBA00023204"/>
    </source>
</evidence>
<evidence type="ECO:0000256" key="14">
    <source>
        <dbReference type="ARBA" id="ARBA00023054"/>
    </source>
</evidence>
<dbReference type="Proteomes" id="UP001152799">
    <property type="component" value="Chromosome 6"/>
</dbReference>
<evidence type="ECO:0000256" key="13">
    <source>
        <dbReference type="ARBA" id="ARBA00022842"/>
    </source>
</evidence>
<evidence type="ECO:0000256" key="5">
    <source>
        <dbReference type="ARBA" id="ARBA00017893"/>
    </source>
</evidence>
<dbReference type="GO" id="GO:0030870">
    <property type="term" value="C:Mre11 complex"/>
    <property type="evidence" value="ECO:0007669"/>
    <property type="project" value="InterPro"/>
</dbReference>
<dbReference type="InterPro" id="IPR027417">
    <property type="entry name" value="P-loop_NTPase"/>
</dbReference>
<dbReference type="Pfam" id="PF13476">
    <property type="entry name" value="AAA_23"/>
    <property type="match status" value="1"/>
</dbReference>
<evidence type="ECO:0000256" key="7">
    <source>
        <dbReference type="ARBA" id="ARBA00022723"/>
    </source>
</evidence>
<dbReference type="NCBIfam" id="TIGR00606">
    <property type="entry name" value="rad50"/>
    <property type="match status" value="1"/>
</dbReference>
<keyword evidence="6" id="KW-0158">Chromosome</keyword>
<dbReference type="SUPFAM" id="SSF75712">
    <property type="entry name" value="Rad50 coiled-coil Zn hook"/>
    <property type="match status" value="1"/>
</dbReference>
<proteinExistence type="inferred from homology"/>
<dbReference type="Pfam" id="PF13558">
    <property type="entry name" value="SbcC_Walker_B"/>
    <property type="match status" value="1"/>
</dbReference>
<evidence type="ECO:0000256" key="19">
    <source>
        <dbReference type="SAM" id="Coils"/>
    </source>
</evidence>
<keyword evidence="23" id="KW-1185">Reference proteome</keyword>
<evidence type="ECO:0000256" key="1">
    <source>
        <dbReference type="ARBA" id="ARBA00001947"/>
    </source>
</evidence>
<evidence type="ECO:0000313" key="23">
    <source>
        <dbReference type="Proteomes" id="UP001152799"/>
    </source>
</evidence>
<dbReference type="GO" id="GO:0043047">
    <property type="term" value="F:single-stranded telomeric DNA binding"/>
    <property type="evidence" value="ECO:0007669"/>
    <property type="project" value="TreeGrafter"/>
</dbReference>
<dbReference type="GO" id="GO:0005524">
    <property type="term" value="F:ATP binding"/>
    <property type="evidence" value="ECO:0007669"/>
    <property type="project" value="UniProtKB-KW"/>
</dbReference>
<keyword evidence="17" id="KW-0469">Meiosis</keyword>
<evidence type="ECO:0000313" key="22">
    <source>
        <dbReference type="EMBL" id="CAG9770759.1"/>
    </source>
</evidence>
<comment type="catalytic activity">
    <reaction evidence="18">
        <text>ATP + H2O = ADP + phosphate + H(+)</text>
        <dbReference type="Rhea" id="RHEA:13065"/>
        <dbReference type="ChEBI" id="CHEBI:15377"/>
        <dbReference type="ChEBI" id="CHEBI:15378"/>
        <dbReference type="ChEBI" id="CHEBI:30616"/>
        <dbReference type="ChEBI" id="CHEBI:43474"/>
        <dbReference type="ChEBI" id="CHEBI:456216"/>
    </reaction>
</comment>
<dbReference type="EMBL" id="OU892282">
    <property type="protein sequence ID" value="CAG9770759.1"/>
    <property type="molecule type" value="Genomic_DNA"/>
</dbReference>
<dbReference type="Gene3D" id="3.40.50.300">
    <property type="entry name" value="P-loop containing nucleotide triphosphate hydrolases"/>
    <property type="match status" value="2"/>
</dbReference>
<dbReference type="InterPro" id="IPR004584">
    <property type="entry name" value="Rad50_eukaryotes"/>
</dbReference>
<dbReference type="GO" id="GO:0003691">
    <property type="term" value="F:double-stranded telomeric DNA binding"/>
    <property type="evidence" value="ECO:0007669"/>
    <property type="project" value="TreeGrafter"/>
</dbReference>
<evidence type="ECO:0000256" key="9">
    <source>
        <dbReference type="ARBA" id="ARBA00022763"/>
    </source>
</evidence>
<dbReference type="GO" id="GO:0016887">
    <property type="term" value="F:ATP hydrolysis activity"/>
    <property type="evidence" value="ECO:0007669"/>
    <property type="project" value="InterPro"/>
</dbReference>
<keyword evidence="7" id="KW-0479">Metal-binding</keyword>
<keyword evidence="9" id="KW-0227">DNA damage</keyword>
<evidence type="ECO:0000256" key="8">
    <source>
        <dbReference type="ARBA" id="ARBA00022741"/>
    </source>
</evidence>
<feature type="region of interest" description="Disordered" evidence="20">
    <location>
        <begin position="927"/>
        <end position="947"/>
    </location>
</feature>
<dbReference type="GO" id="GO:0006302">
    <property type="term" value="P:double-strand break repair"/>
    <property type="evidence" value="ECO:0007669"/>
    <property type="project" value="InterPro"/>
</dbReference>
<evidence type="ECO:0000259" key="21">
    <source>
        <dbReference type="Pfam" id="PF13476"/>
    </source>
</evidence>
<dbReference type="GO" id="GO:0070192">
    <property type="term" value="P:chromosome organization involved in meiotic cell cycle"/>
    <property type="evidence" value="ECO:0007669"/>
    <property type="project" value="TreeGrafter"/>
</dbReference>
<feature type="domain" description="Rad50/SbcC-type AAA" evidence="21">
    <location>
        <begin position="7"/>
        <end position="235"/>
    </location>
</feature>
<evidence type="ECO:0000256" key="20">
    <source>
        <dbReference type="SAM" id="MobiDB-lite"/>
    </source>
</evidence>
<keyword evidence="13" id="KW-0460">Magnesium</keyword>
<feature type="coiled-coil region" evidence="19">
    <location>
        <begin position="407"/>
        <end position="527"/>
    </location>
</feature>
<keyword evidence="10" id="KW-0378">Hydrolase</keyword>
<dbReference type="GO" id="GO:0051880">
    <property type="term" value="F:G-quadruplex DNA binding"/>
    <property type="evidence" value="ECO:0007669"/>
    <property type="project" value="TreeGrafter"/>
</dbReference>
<evidence type="ECO:0000256" key="12">
    <source>
        <dbReference type="ARBA" id="ARBA00022840"/>
    </source>
</evidence>
<comment type="cofactor">
    <cofactor evidence="1">
        <name>Zn(2+)</name>
        <dbReference type="ChEBI" id="CHEBI:29105"/>
    </cofactor>
</comment>
<evidence type="ECO:0000256" key="10">
    <source>
        <dbReference type="ARBA" id="ARBA00022801"/>
    </source>
</evidence>
<dbReference type="SUPFAM" id="SSF52540">
    <property type="entry name" value="P-loop containing nucleoside triphosphate hydrolases"/>
    <property type="match status" value="2"/>
</dbReference>
<keyword evidence="16" id="KW-0539">Nucleus</keyword>
<dbReference type="GO" id="GO:0000794">
    <property type="term" value="C:condensed nuclear chromosome"/>
    <property type="evidence" value="ECO:0007669"/>
    <property type="project" value="TreeGrafter"/>
</dbReference>
<keyword evidence="8" id="KW-0547">Nucleotide-binding</keyword>
<evidence type="ECO:0000256" key="6">
    <source>
        <dbReference type="ARBA" id="ARBA00022454"/>
    </source>
</evidence>
<evidence type="ECO:0000256" key="16">
    <source>
        <dbReference type="ARBA" id="ARBA00023242"/>
    </source>
</evidence>
<evidence type="ECO:0000256" key="4">
    <source>
        <dbReference type="ARBA" id="ARBA00009439"/>
    </source>
</evidence>
<dbReference type="PANTHER" id="PTHR18867:SF12">
    <property type="entry name" value="DNA REPAIR PROTEIN RAD50"/>
    <property type="match status" value="1"/>
</dbReference>
<feature type="coiled-coil region" evidence="19">
    <location>
        <begin position="573"/>
        <end position="632"/>
    </location>
</feature>
<reference evidence="22" key="1">
    <citation type="submission" date="2022-01" db="EMBL/GenBank/DDBJ databases">
        <authorList>
            <person name="King R."/>
        </authorList>
    </citation>
    <scope>NUCLEOTIDE SEQUENCE</scope>
</reference>
<accession>A0A9N9QRP7</accession>
<evidence type="ECO:0000256" key="18">
    <source>
        <dbReference type="ARBA" id="ARBA00049360"/>
    </source>
</evidence>
<protein>
    <recommendedName>
        <fullName evidence="5">DNA repair protein RAD50</fullName>
    </recommendedName>
</protein>
<keyword evidence="11" id="KW-0862">Zinc</keyword>
<comment type="subcellular location">
    <subcellularLocation>
        <location evidence="3">Chromosome</location>
    </subcellularLocation>
    <subcellularLocation>
        <location evidence="2">Nucleus</location>
    </subcellularLocation>
</comment>
<dbReference type="GO" id="GO:0007004">
    <property type="term" value="P:telomere maintenance via telomerase"/>
    <property type="evidence" value="ECO:0007669"/>
    <property type="project" value="TreeGrafter"/>
</dbReference>
<feature type="coiled-coil region" evidence="19">
    <location>
        <begin position="707"/>
        <end position="847"/>
    </location>
</feature>
<feature type="compositionally biased region" description="Basic and acidic residues" evidence="20">
    <location>
        <begin position="927"/>
        <end position="945"/>
    </location>
</feature>
<name>A0A9N9QRP7_9CUCU</name>
<dbReference type="PANTHER" id="PTHR18867">
    <property type="entry name" value="RAD50"/>
    <property type="match status" value="1"/>
</dbReference>
<keyword evidence="14 19" id="KW-0175">Coiled coil</keyword>
<evidence type="ECO:0000256" key="11">
    <source>
        <dbReference type="ARBA" id="ARBA00022833"/>
    </source>
</evidence>
<feature type="coiled-coil region" evidence="19">
    <location>
        <begin position="975"/>
        <end position="1100"/>
    </location>
</feature>
<comment type="similarity">
    <text evidence="4">Belongs to the SMC family. RAD50 subfamily.</text>
</comment>
<dbReference type="InterPro" id="IPR038729">
    <property type="entry name" value="Rad50/SbcC_AAA"/>
</dbReference>
<sequence>MAVLERLCIRGIRSFSPNEEEKVKFTRPLTLILGQNGCGKTTLIECLKFALTNELPAGTDGGRGFLNDPKLSNKSTVKGYVKLQYRDANNSSITVAKFAEVTVMAGGKMRFKSMNPTIRWEDDKGNFEDISGRCADIDLYCAQKLNVSKAIINNVIFCHQENSAWPLEEPKKLKERFDEIFGSTEYNKCVDRLRKLVKEKRTTLKVLFETLKYKQLAKKNTEKLREALNEKELRLEDAVKNIDEKKKDIEPLEKRLNEINEVVDTLSSTHQKLTGLETTLKGILENQEALKKHMDEEYDGTDEQLNNDIENFSSFQEGAKKEILSKESKKDAIDKKVEQINQIIQERQVALGQLKQEEHQQRKREEELKGLIEKCKAKLKIETEEDESMEDIFYKLNAALVKRDSKFKDHQKLLQQEEQELQKNIDKIRDGFAAARESRSANEKLLKETSAKLQEAKLKLERLSFSDSQIEVIEKRMKETEEALAKKKAHFKEEEEMQHIEELDEQISKKDQTLSKLEREFRTLQQNYVTDQKIESETNVTHEKSGEIIMIKEKHRQDFQTLFGQAVPQEKFQQSVQKVQKTLEEEVKSLTKNITNSEKKVSTLESTVKHLNSKYQSQLNELKSDKAKIESVCKGRPFLDVLKESYKNKEIFQKDKGAYRSAKNLLEQFISSFQNETPCCPICSTDFSSQSQKPKVSSVILALRKRIEDLPSKITEVEANLKREEANYSKLLQLKPVQDNIQMLEDAKIPLLEEELQQTNEQLEETKIDLGSLVNDLIEPQNKVEICRKIMSDCVLLDRLSTELKRTEDSLKNLKRELVTVASNRTLHETETELSKVKAELSNLRRQYKTKRDFYDETKDSIQRLNGRLQTEIQKKLEVQKSLQEQPVFQKQVEDCTKIISKVKAEKLQLGETFAALEKELLEAEKNRSQKVEANKKSLDEDRSDVSASKRLVDDAEKLLGIIKKYENGDSVTRLENVSKELEECKNNIKRLEESKKILISFIEKKKAELASQESKFRNLNDNRDLRASRVKSKEIESQIQELRKKIGNHNSKSIIEERRKVIDRIDKVQTDISRKKGEMDTLKELIQTNKQELNKKEHREAAIEYRKTYYEYKVEEMAISDLEVYTGALEKSILKFHQERMVQINLTIRELWRNIYRGNDIDFIQIITDDDIGATGTKRRSYSYKVVQMKKGNELEMRGRCSAGQKVLACLVIRMALAETFSANCGILALDEPTTNLDRDNIMSLSDALSRIISVREKQKSFQLLIITHDEEFLQTLTRDQSVSRYFRVYRNADGFSQIKSEIL</sequence>
<dbReference type="GO" id="GO:0000722">
    <property type="term" value="P:telomere maintenance via recombination"/>
    <property type="evidence" value="ECO:0007669"/>
    <property type="project" value="UniProtKB-ARBA"/>
</dbReference>
<organism evidence="22 23">
    <name type="scientific">Ceutorhynchus assimilis</name>
    <name type="common">cabbage seed weevil</name>
    <dbReference type="NCBI Taxonomy" id="467358"/>
    <lineage>
        <taxon>Eukaryota</taxon>
        <taxon>Metazoa</taxon>
        <taxon>Ecdysozoa</taxon>
        <taxon>Arthropoda</taxon>
        <taxon>Hexapoda</taxon>
        <taxon>Insecta</taxon>
        <taxon>Pterygota</taxon>
        <taxon>Neoptera</taxon>
        <taxon>Endopterygota</taxon>
        <taxon>Coleoptera</taxon>
        <taxon>Polyphaga</taxon>
        <taxon>Cucujiformia</taxon>
        <taxon>Curculionidae</taxon>
        <taxon>Ceutorhynchinae</taxon>
        <taxon>Ceutorhynchus</taxon>
    </lineage>
</organism>
<dbReference type="FunFam" id="3.40.50.300:FF:000593">
    <property type="entry name" value="DNA repair protein RAD50"/>
    <property type="match status" value="1"/>
</dbReference>